<feature type="transmembrane region" description="Helical" evidence="1">
    <location>
        <begin position="464"/>
        <end position="483"/>
    </location>
</feature>
<feature type="transmembrane region" description="Helical" evidence="1">
    <location>
        <begin position="327"/>
        <end position="346"/>
    </location>
</feature>
<dbReference type="STRING" id="452637.Oter_3232"/>
<feature type="transmembrane region" description="Helical" evidence="1">
    <location>
        <begin position="241"/>
        <end position="260"/>
    </location>
</feature>
<dbReference type="HOGENOM" id="CLU_350492_0_0_0"/>
<dbReference type="RefSeq" id="WP_012376041.1">
    <property type="nucleotide sequence ID" value="NC_010571.1"/>
</dbReference>
<dbReference type="eggNOG" id="COG1287">
    <property type="taxonomic scope" value="Bacteria"/>
</dbReference>
<keyword evidence="1" id="KW-1133">Transmembrane helix</keyword>
<dbReference type="AlphaFoldDB" id="B1ZT58"/>
<dbReference type="EMBL" id="CP001032">
    <property type="protein sequence ID" value="ACB76512.1"/>
    <property type="molecule type" value="Genomic_DNA"/>
</dbReference>
<feature type="transmembrane region" description="Helical" evidence="1">
    <location>
        <begin position="267"/>
        <end position="286"/>
    </location>
</feature>
<gene>
    <name evidence="2" type="ordered locus">Oter_3232</name>
</gene>
<accession>B1ZT58</accession>
<feature type="transmembrane region" description="Helical" evidence="1">
    <location>
        <begin position="387"/>
        <end position="406"/>
    </location>
</feature>
<organism evidence="2 3">
    <name type="scientific">Opitutus terrae (strain DSM 11246 / JCM 15787 / PB90-1)</name>
    <dbReference type="NCBI Taxonomy" id="452637"/>
    <lineage>
        <taxon>Bacteria</taxon>
        <taxon>Pseudomonadati</taxon>
        <taxon>Verrucomicrobiota</taxon>
        <taxon>Opitutia</taxon>
        <taxon>Opitutales</taxon>
        <taxon>Opitutaceae</taxon>
        <taxon>Opitutus</taxon>
    </lineage>
</organism>
<feature type="transmembrane region" description="Helical" evidence="1">
    <location>
        <begin position="418"/>
        <end position="435"/>
    </location>
</feature>
<proteinExistence type="predicted"/>
<feature type="transmembrane region" description="Helical" evidence="1">
    <location>
        <begin position="193"/>
        <end position="212"/>
    </location>
</feature>
<reference evidence="2 3" key="1">
    <citation type="journal article" date="2011" name="J. Bacteriol.">
        <title>Genome sequence of the verrucomicrobium Opitutus terrae PB90-1, an abundant inhabitant of rice paddy soil ecosystems.</title>
        <authorList>
            <person name="van Passel M.W."/>
            <person name="Kant R."/>
            <person name="Palva A."/>
            <person name="Copeland A."/>
            <person name="Lucas S."/>
            <person name="Lapidus A."/>
            <person name="Glavina del Rio T."/>
            <person name="Pitluck S."/>
            <person name="Goltsman E."/>
            <person name="Clum A."/>
            <person name="Sun H."/>
            <person name="Schmutz J."/>
            <person name="Larimer F.W."/>
            <person name="Land M.L."/>
            <person name="Hauser L."/>
            <person name="Kyrpides N."/>
            <person name="Mikhailova N."/>
            <person name="Richardson P.P."/>
            <person name="Janssen P.H."/>
            <person name="de Vos W.M."/>
            <person name="Smidt H."/>
        </authorList>
    </citation>
    <scope>NUCLEOTIDE SEQUENCE [LARGE SCALE GENOMIC DNA]</scope>
    <source>
        <strain evidence="3">DSM 11246 / JCM 15787 / PB90-1</strain>
    </source>
</reference>
<feature type="transmembrane region" description="Helical" evidence="1">
    <location>
        <begin position="298"/>
        <end position="315"/>
    </location>
</feature>
<evidence type="ECO:0000313" key="3">
    <source>
        <dbReference type="Proteomes" id="UP000007013"/>
    </source>
</evidence>
<feature type="transmembrane region" description="Helical" evidence="1">
    <location>
        <begin position="169"/>
        <end position="187"/>
    </location>
</feature>
<name>B1ZT58_OPITP</name>
<sequence length="802" mass="86804">MNVSKIASWPRWPTLLWIAAIAGALALMIRADLAQLRWVSDLSAQGNPPPARDSGSATGYVLGERHFLGKYERGETYRWIAATQELIASGPLGARTYDGDTVPSGRPQLLPKLYATWLAAVAWGVHVVNGSPLPIAVEQAALWEPIVAHMLAFAVAVAFMAWRYGRASAAATALVFVLLPSVSGQFLPGVLTARTWALLLAGYGMALTLPVGAEPRNPLTLSVRSAVVVSLALWLDPACGFPAVLIIAAAGGVAAFTSAVHLPFLRWSLIGAGLTFLAWLVDQAPWSPAAGELRYVHPLYALAWLGLGIAGDAVQQFRGTAPNRRRIVVEALGAVVLVGTLGYFQAKHDFKGWFYPSVWMRRITSLDETSAFGSLFDWIGQSSVVEAVLLSAPALGGIAALTLVFLRSPHGGQGMRRSFAPAAVVLAGLLVLAFFRARWGVVASLAAVPVIALVVRESVSFRRVAAGVIGAWLIALVAWGQHLPVTLRPPSARTEPTAADLEALLYRHFAHWLASHTPGQKVSVLAPPELSDAIVFHGGGHALMSTAWESYPGQLAARRILSSLESTEAEAVLQGHELTHLVLPSWDKVLPLFVQVPTEKGRDTLYDRLKRWTYPSYLRPMPYRLPSAPVYVGQTMAVFKVTPPQDEPLMLSRLAEYFVEMDRSEPAAMVARVLAETYPDDPNATIGRAIVYAQLKQPAEFERELARLVADARAGRAPFSWDRRVQRAIVLALGRQRELARTEVEACLATAAPSDLLELTPLQAYRLRTLARLHGLAFPDPQLATLAAALGAEYQPEHPAKE</sequence>
<keyword evidence="1" id="KW-0812">Transmembrane</keyword>
<evidence type="ECO:0000313" key="2">
    <source>
        <dbReference type="EMBL" id="ACB76512.1"/>
    </source>
</evidence>
<dbReference type="KEGG" id="ote:Oter_3232"/>
<feature type="transmembrane region" description="Helical" evidence="1">
    <location>
        <begin position="441"/>
        <end position="459"/>
    </location>
</feature>
<protein>
    <submittedName>
        <fullName evidence="2">Uncharacterized protein</fullName>
    </submittedName>
</protein>
<feature type="transmembrane region" description="Helical" evidence="1">
    <location>
        <begin position="141"/>
        <end position="162"/>
    </location>
</feature>
<feature type="transmembrane region" description="Helical" evidence="1">
    <location>
        <begin position="12"/>
        <end position="29"/>
    </location>
</feature>
<keyword evidence="3" id="KW-1185">Reference proteome</keyword>
<keyword evidence="1" id="KW-0472">Membrane</keyword>
<dbReference type="OrthoDB" id="186957at2"/>
<dbReference type="Proteomes" id="UP000007013">
    <property type="component" value="Chromosome"/>
</dbReference>
<feature type="transmembrane region" description="Helical" evidence="1">
    <location>
        <begin position="113"/>
        <end position="135"/>
    </location>
</feature>
<evidence type="ECO:0000256" key="1">
    <source>
        <dbReference type="SAM" id="Phobius"/>
    </source>
</evidence>